<dbReference type="OrthoDB" id="3224585at2759"/>
<dbReference type="OMA" id="FQTVGRP"/>
<dbReference type="Proteomes" id="UP000218811">
    <property type="component" value="Unassembled WGS sequence"/>
</dbReference>
<dbReference type="AlphaFoldDB" id="A0A2H3JCL1"/>
<keyword evidence="3" id="KW-1185">Reference proteome</keyword>
<proteinExistence type="predicted"/>
<accession>A0A2H3JCL1</accession>
<evidence type="ECO:0000313" key="2">
    <source>
        <dbReference type="EMBL" id="PCH39936.1"/>
    </source>
</evidence>
<evidence type="ECO:0000313" key="3">
    <source>
        <dbReference type="Proteomes" id="UP000218811"/>
    </source>
</evidence>
<organism evidence="2 3">
    <name type="scientific">Wolfiporia cocos (strain MD-104)</name>
    <name type="common">Brown rot fungus</name>
    <dbReference type="NCBI Taxonomy" id="742152"/>
    <lineage>
        <taxon>Eukaryota</taxon>
        <taxon>Fungi</taxon>
        <taxon>Dikarya</taxon>
        <taxon>Basidiomycota</taxon>
        <taxon>Agaricomycotina</taxon>
        <taxon>Agaricomycetes</taxon>
        <taxon>Polyporales</taxon>
        <taxon>Phaeolaceae</taxon>
        <taxon>Wolfiporia</taxon>
    </lineage>
</organism>
<feature type="compositionally biased region" description="Basic and acidic residues" evidence="1">
    <location>
        <begin position="1"/>
        <end position="21"/>
    </location>
</feature>
<sequence>MDITRNDYSDVRSNATDDQKFKKAYQVVDRPQATGRDIHEDYLRSPPRNQPPEYGDTSVSRHPGIKEGAREPVDPKRDGVLGDEAASKVTKQSELEAVTTQNSVHP</sequence>
<name>A0A2H3JCL1_WOLCO</name>
<reference evidence="2 3" key="1">
    <citation type="journal article" date="2012" name="Science">
        <title>The Paleozoic origin of enzymatic lignin decomposition reconstructed from 31 fungal genomes.</title>
        <authorList>
            <person name="Floudas D."/>
            <person name="Binder M."/>
            <person name="Riley R."/>
            <person name="Barry K."/>
            <person name="Blanchette R.A."/>
            <person name="Henrissat B."/>
            <person name="Martinez A.T."/>
            <person name="Otillar R."/>
            <person name="Spatafora J.W."/>
            <person name="Yadav J.S."/>
            <person name="Aerts A."/>
            <person name="Benoit I."/>
            <person name="Boyd A."/>
            <person name="Carlson A."/>
            <person name="Copeland A."/>
            <person name="Coutinho P.M."/>
            <person name="de Vries R.P."/>
            <person name="Ferreira P."/>
            <person name="Findley K."/>
            <person name="Foster B."/>
            <person name="Gaskell J."/>
            <person name="Glotzer D."/>
            <person name="Gorecki P."/>
            <person name="Heitman J."/>
            <person name="Hesse C."/>
            <person name="Hori C."/>
            <person name="Igarashi K."/>
            <person name="Jurgens J.A."/>
            <person name="Kallen N."/>
            <person name="Kersten P."/>
            <person name="Kohler A."/>
            <person name="Kuees U."/>
            <person name="Kumar T.K.A."/>
            <person name="Kuo A."/>
            <person name="LaButti K."/>
            <person name="Larrondo L.F."/>
            <person name="Lindquist E."/>
            <person name="Ling A."/>
            <person name="Lombard V."/>
            <person name="Lucas S."/>
            <person name="Lundell T."/>
            <person name="Martin R."/>
            <person name="McLaughlin D.J."/>
            <person name="Morgenstern I."/>
            <person name="Morin E."/>
            <person name="Murat C."/>
            <person name="Nagy L.G."/>
            <person name="Nolan M."/>
            <person name="Ohm R.A."/>
            <person name="Patyshakuliyeva A."/>
            <person name="Rokas A."/>
            <person name="Ruiz-Duenas F.J."/>
            <person name="Sabat G."/>
            <person name="Salamov A."/>
            <person name="Samejima M."/>
            <person name="Schmutz J."/>
            <person name="Slot J.C."/>
            <person name="St John F."/>
            <person name="Stenlid J."/>
            <person name="Sun H."/>
            <person name="Sun S."/>
            <person name="Syed K."/>
            <person name="Tsang A."/>
            <person name="Wiebenga A."/>
            <person name="Young D."/>
            <person name="Pisabarro A."/>
            <person name="Eastwood D.C."/>
            <person name="Martin F."/>
            <person name="Cullen D."/>
            <person name="Grigoriev I.V."/>
            <person name="Hibbett D.S."/>
        </authorList>
    </citation>
    <scope>NUCLEOTIDE SEQUENCE [LARGE SCALE GENOMIC DNA]</scope>
    <source>
        <strain evidence="2 3">MD-104</strain>
    </source>
</reference>
<dbReference type="EMBL" id="KB468053">
    <property type="protein sequence ID" value="PCH39936.1"/>
    <property type="molecule type" value="Genomic_DNA"/>
</dbReference>
<protein>
    <submittedName>
        <fullName evidence="2">Uncharacterized protein</fullName>
    </submittedName>
</protein>
<evidence type="ECO:0000256" key="1">
    <source>
        <dbReference type="SAM" id="MobiDB-lite"/>
    </source>
</evidence>
<feature type="compositionally biased region" description="Basic and acidic residues" evidence="1">
    <location>
        <begin position="64"/>
        <end position="80"/>
    </location>
</feature>
<feature type="region of interest" description="Disordered" evidence="1">
    <location>
        <begin position="1"/>
        <end position="106"/>
    </location>
</feature>
<gene>
    <name evidence="2" type="ORF">WOLCODRAFT_149987</name>
</gene>